<feature type="compositionally biased region" description="Polar residues" evidence="8">
    <location>
        <begin position="122"/>
        <end position="134"/>
    </location>
</feature>
<evidence type="ECO:0000259" key="10">
    <source>
        <dbReference type="PROSITE" id="PS51884"/>
    </source>
</evidence>
<evidence type="ECO:0000256" key="2">
    <source>
        <dbReference type="ARBA" id="ARBA00022512"/>
    </source>
</evidence>
<dbReference type="InterPro" id="IPR005528">
    <property type="entry name" value="ChpA-H"/>
</dbReference>
<keyword evidence="2" id="KW-0134">Cell wall</keyword>
<feature type="chain" id="PRO_5047162720" evidence="9">
    <location>
        <begin position="31"/>
        <end position="241"/>
    </location>
</feature>
<feature type="compositionally biased region" description="Low complexity" evidence="8">
    <location>
        <begin position="87"/>
        <end position="101"/>
    </location>
</feature>
<evidence type="ECO:0000313" key="11">
    <source>
        <dbReference type="EMBL" id="GAA1011893.1"/>
    </source>
</evidence>
<comment type="subcellular location">
    <subcellularLocation>
        <location evidence="1">Secreted</location>
        <location evidence="1">Cell wall</location>
    </subcellularLocation>
</comment>
<evidence type="ECO:0000256" key="3">
    <source>
        <dbReference type="ARBA" id="ARBA00022525"/>
    </source>
</evidence>
<dbReference type="EMBL" id="BAAAHU010000034">
    <property type="protein sequence ID" value="GAA1011893.1"/>
    <property type="molecule type" value="Genomic_DNA"/>
</dbReference>
<evidence type="ECO:0000313" key="12">
    <source>
        <dbReference type="Proteomes" id="UP001501072"/>
    </source>
</evidence>
<evidence type="ECO:0000256" key="8">
    <source>
        <dbReference type="SAM" id="MobiDB-lite"/>
    </source>
</evidence>
<gene>
    <name evidence="11" type="primary">chpB</name>
    <name evidence="11" type="ORF">GCM10009564_34020</name>
</gene>
<organism evidence="11 12">
    <name type="scientific">Streptomyces thermogriseus</name>
    <dbReference type="NCBI Taxonomy" id="75292"/>
    <lineage>
        <taxon>Bacteria</taxon>
        <taxon>Bacillati</taxon>
        <taxon>Actinomycetota</taxon>
        <taxon>Actinomycetes</taxon>
        <taxon>Kitasatosporales</taxon>
        <taxon>Streptomycetaceae</taxon>
        <taxon>Streptomyces</taxon>
    </lineage>
</organism>
<proteinExistence type="predicted"/>
<keyword evidence="4 9" id="KW-0732">Signal</keyword>
<dbReference type="Proteomes" id="UP001501072">
    <property type="component" value="Unassembled WGS sequence"/>
</dbReference>
<dbReference type="Pfam" id="PF03777">
    <property type="entry name" value="ChpA-C"/>
    <property type="match status" value="2"/>
</dbReference>
<evidence type="ECO:0000256" key="1">
    <source>
        <dbReference type="ARBA" id="ARBA00004191"/>
    </source>
</evidence>
<evidence type="ECO:0000256" key="9">
    <source>
        <dbReference type="SAM" id="SignalP"/>
    </source>
</evidence>
<feature type="domain" description="Chaplin" evidence="10">
    <location>
        <begin position="124"/>
        <end position="164"/>
    </location>
</feature>
<name>A0ABP4DJ71_9ACTN</name>
<dbReference type="RefSeq" id="WP_086794292.1">
    <property type="nucleotide sequence ID" value="NZ_BAAAHU010000034.1"/>
</dbReference>
<dbReference type="PROSITE" id="PS51318">
    <property type="entry name" value="TAT"/>
    <property type="match status" value="1"/>
</dbReference>
<evidence type="ECO:0000256" key="5">
    <source>
        <dbReference type="ARBA" id="ARBA00022889"/>
    </source>
</evidence>
<feature type="signal peptide" evidence="9">
    <location>
        <begin position="1"/>
        <end position="30"/>
    </location>
</feature>
<evidence type="ECO:0000256" key="4">
    <source>
        <dbReference type="ARBA" id="ARBA00022729"/>
    </source>
</evidence>
<dbReference type="PROSITE" id="PS51884">
    <property type="entry name" value="CHAPLIN"/>
    <property type="match status" value="2"/>
</dbReference>
<feature type="region of interest" description="Disordered" evidence="8">
    <location>
        <begin position="87"/>
        <end position="212"/>
    </location>
</feature>
<feature type="domain" description="Chaplin" evidence="10">
    <location>
        <begin position="44"/>
        <end position="84"/>
    </location>
</feature>
<keyword evidence="3" id="KW-0964">Secreted</keyword>
<evidence type="ECO:0000256" key="7">
    <source>
        <dbReference type="PROSITE-ProRule" id="PRU01232"/>
    </source>
</evidence>
<keyword evidence="5" id="KW-0130">Cell adhesion</keyword>
<accession>A0ABP4DJ71</accession>
<feature type="compositionally biased region" description="Low complexity" evidence="8">
    <location>
        <begin position="157"/>
        <end position="184"/>
    </location>
</feature>
<evidence type="ECO:0000256" key="6">
    <source>
        <dbReference type="ARBA" id="ARBA00023087"/>
    </source>
</evidence>
<feature type="compositionally biased region" description="Low complexity" evidence="8">
    <location>
        <begin position="111"/>
        <end position="121"/>
    </location>
</feature>
<keyword evidence="6 7" id="KW-0034">Amyloid</keyword>
<reference evidence="12" key="1">
    <citation type="journal article" date="2019" name="Int. J. Syst. Evol. Microbiol.">
        <title>The Global Catalogue of Microorganisms (GCM) 10K type strain sequencing project: providing services to taxonomists for standard genome sequencing and annotation.</title>
        <authorList>
            <consortium name="The Broad Institute Genomics Platform"/>
            <consortium name="The Broad Institute Genome Sequencing Center for Infectious Disease"/>
            <person name="Wu L."/>
            <person name="Ma J."/>
        </authorList>
    </citation>
    <scope>NUCLEOTIDE SEQUENCE [LARGE SCALE GENOMIC DNA]</scope>
    <source>
        <strain evidence="12">JCM 11269</strain>
    </source>
</reference>
<protein>
    <submittedName>
        <fullName evidence="11">LAXTG-anchored chaplin ChpB</fullName>
    </submittedName>
</protein>
<comment type="caution">
    <text evidence="11">The sequence shown here is derived from an EMBL/GenBank/DDBJ whole genome shotgun (WGS) entry which is preliminary data.</text>
</comment>
<sequence length="241" mass="22919">MKRVTRNSVIALAAASGAMAMTAPMSAAFAADGGAVAEGAAAGSPGVLSGNTVQVPVHTPVNICGNAVSVLGLLNPAAGNACANTSAGGNGASSTGTTAGQGNTGGPVQNQTGGATAQGAAENSSGVLSGNTVQVPVHTPVNISGNSVSVVGGGNSTEGNSSTNGSSQETGEPAPEASEPPAKAVPHPLPKPVTHPAPESREPASLADTGADQAMPALAASAALLAGGVALYRRYRPGATR</sequence>
<dbReference type="InterPro" id="IPR006311">
    <property type="entry name" value="TAT_signal"/>
</dbReference>
<keyword evidence="12" id="KW-1185">Reference proteome</keyword>